<protein>
    <submittedName>
        <fullName evidence="4">ROK family protein</fullName>
    </submittedName>
</protein>
<dbReference type="RefSeq" id="WP_305025938.1">
    <property type="nucleotide sequence ID" value="NZ_JAUQTB010000021.1"/>
</dbReference>
<evidence type="ECO:0000256" key="1">
    <source>
        <dbReference type="ARBA" id="ARBA00002486"/>
    </source>
</evidence>
<dbReference type="InterPro" id="IPR036390">
    <property type="entry name" value="WH_DNA-bd_sf"/>
</dbReference>
<dbReference type="PANTHER" id="PTHR18964:SF149">
    <property type="entry name" value="BIFUNCTIONAL UDP-N-ACETYLGLUCOSAMINE 2-EPIMERASE_N-ACETYLMANNOSAMINE KINASE"/>
    <property type="match status" value="1"/>
</dbReference>
<dbReference type="Gene3D" id="1.10.10.10">
    <property type="entry name" value="Winged helix-like DNA-binding domain superfamily/Winged helix DNA-binding domain"/>
    <property type="match status" value="1"/>
</dbReference>
<evidence type="ECO:0000313" key="4">
    <source>
        <dbReference type="EMBL" id="MDO7908716.1"/>
    </source>
</evidence>
<dbReference type="Gene3D" id="3.30.420.40">
    <property type="match status" value="2"/>
</dbReference>
<dbReference type="EMBL" id="JAUQTB010000021">
    <property type="protein sequence ID" value="MDO7908716.1"/>
    <property type="molecule type" value="Genomic_DNA"/>
</dbReference>
<dbReference type="PANTHER" id="PTHR18964">
    <property type="entry name" value="ROK (REPRESSOR, ORF, KINASE) FAMILY"/>
    <property type="match status" value="1"/>
</dbReference>
<keyword evidence="3" id="KW-0119">Carbohydrate metabolism</keyword>
<dbReference type="InterPro" id="IPR036388">
    <property type="entry name" value="WH-like_DNA-bd_sf"/>
</dbReference>
<evidence type="ECO:0000256" key="2">
    <source>
        <dbReference type="ARBA" id="ARBA00006479"/>
    </source>
</evidence>
<dbReference type="Proteomes" id="UP001240171">
    <property type="component" value="Unassembled WGS sequence"/>
</dbReference>
<dbReference type="SUPFAM" id="SSF53067">
    <property type="entry name" value="Actin-like ATPase domain"/>
    <property type="match status" value="1"/>
</dbReference>
<dbReference type="InterPro" id="IPR000600">
    <property type="entry name" value="ROK"/>
</dbReference>
<accession>A0ABT9CHN2</accession>
<name>A0ABT9CHN2_9BACL</name>
<evidence type="ECO:0000313" key="5">
    <source>
        <dbReference type="Proteomes" id="UP001240171"/>
    </source>
</evidence>
<comment type="caution">
    <text evidence="4">The sequence shown here is derived from an EMBL/GenBank/DDBJ whole genome shotgun (WGS) entry which is preliminary data.</text>
</comment>
<dbReference type="SUPFAM" id="SSF46785">
    <property type="entry name" value="Winged helix' DNA-binding domain"/>
    <property type="match status" value="1"/>
</dbReference>
<comment type="similarity">
    <text evidence="2">Belongs to the ROK (NagC/XylR) family.</text>
</comment>
<sequence>MGKPTNGSSASIKKAVVERIAQKDDISKAELMAEFSLTSSSLTRLLEELTTEGWILESGFGQSTGGRRPILYRINPAHRYIFGLEISRIYSTLGLFDLGMNAIQYKRWTMDETMTPNRLTAYVQEQMDDMLQIRGIPRDLVAGIGIGAVGPLNRDTGMILNPLYFPAEGWSNVPLCEWMEERTGIPALLENGANAALVGEHWAYRGENLQHMLYVHVGTGLRSAMMSGGQLVYGAVDTEGSIGQMVIQIDGPRLNGTGNYGALEAFASVQALEQQARSQVKMGRMELAETGAADPEALHFPLLVKALHEGSPHMKELFSQSATYLGIGLGNLINILHPEKVILGGALINADDHYFDTAAATAQKHIYYASEYQPEFSKGILQEHAVALGAAVLVLKKMVI</sequence>
<comment type="function">
    <text evidence="1">Transcriptional repressor of xylose-utilizing enzymes.</text>
</comment>
<reference evidence="4 5" key="1">
    <citation type="submission" date="2023-07" db="EMBL/GenBank/DDBJ databases">
        <title>Paenibacillus sp. JX-17 nov. isolated from soil.</title>
        <authorList>
            <person name="Wan Y."/>
            <person name="Liu B."/>
        </authorList>
    </citation>
    <scope>NUCLEOTIDE SEQUENCE [LARGE SCALE GENOMIC DNA]</scope>
    <source>
        <strain evidence="4 5">JX-17</strain>
    </source>
</reference>
<gene>
    <name evidence="4" type="ORF">Q5741_20225</name>
</gene>
<evidence type="ECO:0000256" key="3">
    <source>
        <dbReference type="ARBA" id="ARBA00022629"/>
    </source>
</evidence>
<keyword evidence="3" id="KW-0859">Xylose metabolism</keyword>
<dbReference type="InterPro" id="IPR043129">
    <property type="entry name" value="ATPase_NBD"/>
</dbReference>
<proteinExistence type="inferred from homology"/>
<dbReference type="Pfam" id="PF00480">
    <property type="entry name" value="ROK"/>
    <property type="match status" value="1"/>
</dbReference>
<organism evidence="4 5">
    <name type="scientific">Paenibacillus lacisoli</name>
    <dbReference type="NCBI Taxonomy" id="3064525"/>
    <lineage>
        <taxon>Bacteria</taxon>
        <taxon>Bacillati</taxon>
        <taxon>Bacillota</taxon>
        <taxon>Bacilli</taxon>
        <taxon>Bacillales</taxon>
        <taxon>Paenibacillaceae</taxon>
        <taxon>Paenibacillus</taxon>
    </lineage>
</organism>
<keyword evidence="5" id="KW-1185">Reference proteome</keyword>